<evidence type="ECO:0000313" key="2">
    <source>
        <dbReference type="EMBL" id="MBW0590399.1"/>
    </source>
</evidence>
<feature type="region of interest" description="Disordered" evidence="1">
    <location>
        <begin position="1"/>
        <end position="62"/>
    </location>
</feature>
<gene>
    <name evidence="2" type="ORF">O181_130114</name>
</gene>
<evidence type="ECO:0000313" key="3">
    <source>
        <dbReference type="Proteomes" id="UP000765509"/>
    </source>
</evidence>
<accession>A0A9Q3L0D8</accession>
<sequence>MGKGAANKNYQLSKSKPPLSMTPRNKASNTNPSKKHCSTPTPKCATLQLQRKDLPPDFKGVK</sequence>
<dbReference type="Proteomes" id="UP000765509">
    <property type="component" value="Unassembled WGS sequence"/>
</dbReference>
<feature type="compositionally biased region" description="Polar residues" evidence="1">
    <location>
        <begin position="22"/>
        <end position="32"/>
    </location>
</feature>
<feature type="non-terminal residue" evidence="2">
    <location>
        <position position="62"/>
    </location>
</feature>
<name>A0A9Q3L0D8_9BASI</name>
<dbReference type="AlphaFoldDB" id="A0A9Q3L0D8"/>
<reference evidence="2" key="1">
    <citation type="submission" date="2021-03" db="EMBL/GenBank/DDBJ databases">
        <title>Draft genome sequence of rust myrtle Austropuccinia psidii MF-1, a brazilian biotype.</title>
        <authorList>
            <person name="Quecine M.C."/>
            <person name="Pachon D.M.R."/>
            <person name="Bonatelli M.L."/>
            <person name="Correr F.H."/>
            <person name="Franceschini L.M."/>
            <person name="Leite T.F."/>
            <person name="Margarido G.R.A."/>
            <person name="Almeida C.A."/>
            <person name="Ferrarezi J.A."/>
            <person name="Labate C.A."/>
        </authorList>
    </citation>
    <scope>NUCLEOTIDE SEQUENCE</scope>
    <source>
        <strain evidence="2">MF-1</strain>
    </source>
</reference>
<feature type="compositionally biased region" description="Basic and acidic residues" evidence="1">
    <location>
        <begin position="50"/>
        <end position="62"/>
    </location>
</feature>
<evidence type="ECO:0000256" key="1">
    <source>
        <dbReference type="SAM" id="MobiDB-lite"/>
    </source>
</evidence>
<dbReference type="EMBL" id="AVOT02138199">
    <property type="protein sequence ID" value="MBW0590399.1"/>
    <property type="molecule type" value="Genomic_DNA"/>
</dbReference>
<protein>
    <submittedName>
        <fullName evidence="2">Uncharacterized protein</fullName>
    </submittedName>
</protein>
<proteinExistence type="predicted"/>
<comment type="caution">
    <text evidence="2">The sequence shown here is derived from an EMBL/GenBank/DDBJ whole genome shotgun (WGS) entry which is preliminary data.</text>
</comment>
<keyword evidence="3" id="KW-1185">Reference proteome</keyword>
<organism evidence="2 3">
    <name type="scientific">Austropuccinia psidii MF-1</name>
    <dbReference type="NCBI Taxonomy" id="1389203"/>
    <lineage>
        <taxon>Eukaryota</taxon>
        <taxon>Fungi</taxon>
        <taxon>Dikarya</taxon>
        <taxon>Basidiomycota</taxon>
        <taxon>Pucciniomycotina</taxon>
        <taxon>Pucciniomycetes</taxon>
        <taxon>Pucciniales</taxon>
        <taxon>Sphaerophragmiaceae</taxon>
        <taxon>Austropuccinia</taxon>
    </lineage>
</organism>